<gene>
    <name evidence="12" type="ORF">B7R76_06375</name>
</gene>
<dbReference type="AlphaFoldDB" id="A0A2J8B118"/>
<dbReference type="SUPFAM" id="SSF52172">
    <property type="entry name" value="CheY-like"/>
    <property type="match status" value="1"/>
</dbReference>
<dbReference type="InterPro" id="IPR036388">
    <property type="entry name" value="WH-like_DNA-bd_sf"/>
</dbReference>
<comment type="function">
    <text evidence="7">May play the central regulatory role in sporulation. It may be an element of the effector pathway responsible for the activation of sporulation genes in response to nutritional stress. Spo0A may act in concert with spo0H (a sigma factor) to control the expression of some genes that are critical to the sporulation process.</text>
</comment>
<evidence type="ECO:0000256" key="7">
    <source>
        <dbReference type="ARBA" id="ARBA00024867"/>
    </source>
</evidence>
<dbReference type="PROSITE" id="PS51755">
    <property type="entry name" value="OMPR_PHOB"/>
    <property type="match status" value="1"/>
</dbReference>
<name>A0A2J8B118_9FIRM</name>
<feature type="modified residue" description="4-aspartylphosphate" evidence="8">
    <location>
        <position position="52"/>
    </location>
</feature>
<dbReference type="RefSeq" id="WP_102892658.1">
    <property type="nucleotide sequence ID" value="NZ_NBZD01000003.1"/>
</dbReference>
<reference evidence="13" key="1">
    <citation type="submission" date="2017-04" db="EMBL/GenBank/DDBJ databases">
        <authorList>
            <person name="Bumgarner R.E."/>
            <person name="Fredricks D.N."/>
            <person name="Srinivasan S."/>
        </authorList>
    </citation>
    <scope>NUCLEOTIDE SEQUENCE [LARGE SCALE GENOMIC DNA]</scope>
    <source>
        <strain evidence="13">KA00405</strain>
    </source>
</reference>
<keyword evidence="5 9" id="KW-0238">DNA-binding</keyword>
<dbReference type="Gene3D" id="1.10.10.10">
    <property type="entry name" value="Winged helix-like DNA-binding domain superfamily/Winged helix DNA-binding domain"/>
    <property type="match status" value="1"/>
</dbReference>
<dbReference type="GO" id="GO:0005829">
    <property type="term" value="C:cytosol"/>
    <property type="evidence" value="ECO:0007669"/>
    <property type="project" value="TreeGrafter"/>
</dbReference>
<dbReference type="CDD" id="cd00383">
    <property type="entry name" value="trans_reg_C"/>
    <property type="match status" value="1"/>
</dbReference>
<keyword evidence="6" id="KW-0804">Transcription</keyword>
<accession>A0A2J8B118</accession>
<dbReference type="InterPro" id="IPR016032">
    <property type="entry name" value="Sig_transdc_resp-reg_C-effctor"/>
</dbReference>
<dbReference type="Pfam" id="PF00486">
    <property type="entry name" value="Trans_reg_C"/>
    <property type="match status" value="1"/>
</dbReference>
<protein>
    <recommendedName>
        <fullName evidence="1">Stage 0 sporulation protein A homolog</fullName>
    </recommendedName>
</protein>
<evidence type="ECO:0000259" key="11">
    <source>
        <dbReference type="PROSITE" id="PS51755"/>
    </source>
</evidence>
<dbReference type="InterPro" id="IPR039420">
    <property type="entry name" value="WalR-like"/>
</dbReference>
<feature type="domain" description="OmpR/PhoB-type" evidence="11">
    <location>
        <begin position="127"/>
        <end position="222"/>
    </location>
</feature>
<organism evidence="12 13">
    <name type="scientific">Mageeibacillus indolicus</name>
    <dbReference type="NCBI Taxonomy" id="884684"/>
    <lineage>
        <taxon>Bacteria</taxon>
        <taxon>Bacillati</taxon>
        <taxon>Bacillota</taxon>
        <taxon>Clostridia</taxon>
        <taxon>Eubacteriales</taxon>
        <taxon>Oscillospiraceae</taxon>
        <taxon>Mageeibacillus</taxon>
    </lineage>
</organism>
<dbReference type="InterPro" id="IPR001867">
    <property type="entry name" value="OmpR/PhoB-type_DNA-bd"/>
</dbReference>
<dbReference type="PROSITE" id="PS50110">
    <property type="entry name" value="RESPONSE_REGULATORY"/>
    <property type="match status" value="1"/>
</dbReference>
<dbReference type="InterPro" id="IPR001789">
    <property type="entry name" value="Sig_transdc_resp-reg_receiver"/>
</dbReference>
<evidence type="ECO:0000256" key="5">
    <source>
        <dbReference type="ARBA" id="ARBA00023125"/>
    </source>
</evidence>
<evidence type="ECO:0000256" key="1">
    <source>
        <dbReference type="ARBA" id="ARBA00018672"/>
    </source>
</evidence>
<dbReference type="GO" id="GO:0006355">
    <property type="term" value="P:regulation of DNA-templated transcription"/>
    <property type="evidence" value="ECO:0007669"/>
    <property type="project" value="InterPro"/>
</dbReference>
<dbReference type="Gene3D" id="3.40.50.2300">
    <property type="match status" value="1"/>
</dbReference>
<evidence type="ECO:0000259" key="10">
    <source>
        <dbReference type="PROSITE" id="PS50110"/>
    </source>
</evidence>
<dbReference type="InterPro" id="IPR011006">
    <property type="entry name" value="CheY-like_superfamily"/>
</dbReference>
<evidence type="ECO:0000256" key="6">
    <source>
        <dbReference type="ARBA" id="ARBA00023163"/>
    </source>
</evidence>
<evidence type="ECO:0000256" key="2">
    <source>
        <dbReference type="ARBA" id="ARBA00022553"/>
    </source>
</evidence>
<dbReference type="GO" id="GO:0000976">
    <property type="term" value="F:transcription cis-regulatory region binding"/>
    <property type="evidence" value="ECO:0007669"/>
    <property type="project" value="TreeGrafter"/>
</dbReference>
<evidence type="ECO:0000256" key="9">
    <source>
        <dbReference type="PROSITE-ProRule" id="PRU01091"/>
    </source>
</evidence>
<sequence length="222" mass="25203">MALIYIVEDDDNIREIEKFALLNAGHQVWEFACATAFYRQLEKMQPELCILDIMLPDEPGDVILKRLRMDSHTAGLPVIMVTAKTSDLDLVKGMENGADDYIKKPFSVLELMARVKALLRRTQKPSIVELQLDALTVNSAKREIAIAGKLVDLTYKEFELIYFMLANKGIVLSRDTLMDKVWGADHELNSRTLDMHIKTLRQKLGSYGGRICTVRNVGYVIK</sequence>
<dbReference type="SMART" id="SM00862">
    <property type="entry name" value="Trans_reg_C"/>
    <property type="match status" value="1"/>
</dbReference>
<feature type="domain" description="Response regulatory" evidence="10">
    <location>
        <begin position="3"/>
        <end position="119"/>
    </location>
</feature>
<dbReference type="PANTHER" id="PTHR48111">
    <property type="entry name" value="REGULATOR OF RPOS"/>
    <property type="match status" value="1"/>
</dbReference>
<evidence type="ECO:0000256" key="4">
    <source>
        <dbReference type="ARBA" id="ARBA00023015"/>
    </source>
</evidence>
<feature type="DNA-binding region" description="OmpR/PhoB-type" evidence="9">
    <location>
        <begin position="127"/>
        <end position="222"/>
    </location>
</feature>
<keyword evidence="2 8" id="KW-0597">Phosphoprotein</keyword>
<dbReference type="Gene3D" id="6.10.250.690">
    <property type="match status" value="1"/>
</dbReference>
<dbReference type="EMBL" id="NBZD01000003">
    <property type="protein sequence ID" value="PNH18462.1"/>
    <property type="molecule type" value="Genomic_DNA"/>
</dbReference>
<dbReference type="Proteomes" id="UP000236394">
    <property type="component" value="Unassembled WGS sequence"/>
</dbReference>
<dbReference type="GO" id="GO:0032993">
    <property type="term" value="C:protein-DNA complex"/>
    <property type="evidence" value="ECO:0007669"/>
    <property type="project" value="TreeGrafter"/>
</dbReference>
<comment type="caution">
    <text evidence="12">The sequence shown here is derived from an EMBL/GenBank/DDBJ whole genome shotgun (WGS) entry which is preliminary data.</text>
</comment>
<dbReference type="GO" id="GO:0000156">
    <property type="term" value="F:phosphorelay response regulator activity"/>
    <property type="evidence" value="ECO:0007669"/>
    <property type="project" value="TreeGrafter"/>
</dbReference>
<evidence type="ECO:0000313" key="13">
    <source>
        <dbReference type="Proteomes" id="UP000236394"/>
    </source>
</evidence>
<keyword evidence="3" id="KW-0902">Two-component regulatory system</keyword>
<dbReference type="Pfam" id="PF00072">
    <property type="entry name" value="Response_reg"/>
    <property type="match status" value="1"/>
</dbReference>
<proteinExistence type="predicted"/>
<dbReference type="SMART" id="SM00448">
    <property type="entry name" value="REC"/>
    <property type="match status" value="1"/>
</dbReference>
<evidence type="ECO:0000313" key="12">
    <source>
        <dbReference type="EMBL" id="PNH18462.1"/>
    </source>
</evidence>
<keyword evidence="4" id="KW-0805">Transcription regulation</keyword>
<dbReference type="PANTHER" id="PTHR48111:SF1">
    <property type="entry name" value="TWO-COMPONENT RESPONSE REGULATOR ORR33"/>
    <property type="match status" value="1"/>
</dbReference>
<dbReference type="SUPFAM" id="SSF46894">
    <property type="entry name" value="C-terminal effector domain of the bipartite response regulators"/>
    <property type="match status" value="1"/>
</dbReference>
<evidence type="ECO:0000256" key="8">
    <source>
        <dbReference type="PROSITE-ProRule" id="PRU00169"/>
    </source>
</evidence>
<evidence type="ECO:0000256" key="3">
    <source>
        <dbReference type="ARBA" id="ARBA00023012"/>
    </source>
</evidence>